<name>A0A1T4PJV0_9BACT</name>
<proteinExistence type="predicted"/>
<reference evidence="2" key="1">
    <citation type="submission" date="2017-02" db="EMBL/GenBank/DDBJ databases">
        <authorList>
            <person name="Varghese N."/>
            <person name="Submissions S."/>
        </authorList>
    </citation>
    <scope>NUCLEOTIDE SEQUENCE [LARGE SCALE GENOMIC DNA]</scope>
    <source>
        <strain evidence="2">ATCC BAA-34</strain>
    </source>
</reference>
<dbReference type="RefSeq" id="WP_078790282.1">
    <property type="nucleotide sequence ID" value="NZ_FUWR01000010.1"/>
</dbReference>
<evidence type="ECO:0000313" key="1">
    <source>
        <dbReference type="EMBL" id="SJZ91772.1"/>
    </source>
</evidence>
<dbReference type="Proteomes" id="UP000190102">
    <property type="component" value="Unassembled WGS sequence"/>
</dbReference>
<accession>A0A1T4PJV0</accession>
<dbReference type="STRING" id="115783.SAMN02745119_01996"/>
<protein>
    <submittedName>
        <fullName evidence="1">Uncharacterized protein</fullName>
    </submittedName>
</protein>
<evidence type="ECO:0000313" key="2">
    <source>
        <dbReference type="Proteomes" id="UP000190102"/>
    </source>
</evidence>
<dbReference type="EMBL" id="FUWR01000010">
    <property type="protein sequence ID" value="SJZ91772.1"/>
    <property type="molecule type" value="Genomic_DNA"/>
</dbReference>
<gene>
    <name evidence="1" type="ORF">SAMN02745119_01996</name>
</gene>
<keyword evidence="2" id="KW-1185">Reference proteome</keyword>
<dbReference type="AlphaFoldDB" id="A0A1T4PJV0"/>
<sequence>MPKTAKDQLHDIHHDLLMEVLKVNILSRASGGNPDNDFEVGMHESINDLSDRLQLLCDRLEAFI</sequence>
<organism evidence="1 2">
    <name type="scientific">Trichlorobacter thiogenes</name>
    <dbReference type="NCBI Taxonomy" id="115783"/>
    <lineage>
        <taxon>Bacteria</taxon>
        <taxon>Pseudomonadati</taxon>
        <taxon>Thermodesulfobacteriota</taxon>
        <taxon>Desulfuromonadia</taxon>
        <taxon>Geobacterales</taxon>
        <taxon>Geobacteraceae</taxon>
        <taxon>Trichlorobacter</taxon>
    </lineage>
</organism>